<dbReference type="AlphaFoldDB" id="A0A1H8BAE4"/>
<organism evidence="2 3">
    <name type="scientific">Streptacidiphilus jiangxiensis</name>
    <dbReference type="NCBI Taxonomy" id="235985"/>
    <lineage>
        <taxon>Bacteria</taxon>
        <taxon>Bacillati</taxon>
        <taxon>Actinomycetota</taxon>
        <taxon>Actinomycetes</taxon>
        <taxon>Kitasatosporales</taxon>
        <taxon>Streptomycetaceae</taxon>
        <taxon>Streptacidiphilus</taxon>
    </lineage>
</organism>
<dbReference type="EMBL" id="FOAZ01000059">
    <property type="protein sequence ID" value="SEM79064.1"/>
    <property type="molecule type" value="Genomic_DNA"/>
</dbReference>
<proteinExistence type="predicted"/>
<keyword evidence="2" id="KW-0378">Hydrolase</keyword>
<evidence type="ECO:0000313" key="2">
    <source>
        <dbReference type="EMBL" id="SEM79064.1"/>
    </source>
</evidence>
<dbReference type="STRING" id="235985.SAMN05414137_15910"/>
<dbReference type="SUPFAM" id="SSF56219">
    <property type="entry name" value="DNase I-like"/>
    <property type="match status" value="1"/>
</dbReference>
<dbReference type="eggNOG" id="COG0708">
    <property type="taxonomic scope" value="Bacteria"/>
</dbReference>
<evidence type="ECO:0000259" key="1">
    <source>
        <dbReference type="Pfam" id="PF03372"/>
    </source>
</evidence>
<protein>
    <submittedName>
        <fullName evidence="2">Exonuclease III</fullName>
    </submittedName>
</protein>
<dbReference type="RefSeq" id="WP_042449673.1">
    <property type="nucleotide sequence ID" value="NZ_BBPN01000016.1"/>
</dbReference>
<sequence length="286" mass="30973">MSDADLTIVTFNSLFGGWTDFGFGEPLRRGAMVEFLRGLQPDILCLQELNGYDLLGRRRLHQLVNDLDLTRGFLAEANETTSGHRFHSAILLSDQVRVEAEGADRTRYHHVLGWAKLRLSGLPGMLLELRNVHLDPFDPSNRAREVAPFEVLAAPGVLSIVAGDANTIGADFPEPEWGVLPPHLLNGHLRSPSDSCSSESDREAVALLRRAGFVDSATATGNGSVPTAAFEAGDVPRRQDLVLLSPALAPALTGYTVHREPVDLGFSDHCAVGITLSPNRLSLETP</sequence>
<keyword evidence="3" id="KW-1185">Reference proteome</keyword>
<dbReference type="InterPro" id="IPR005135">
    <property type="entry name" value="Endo/exonuclease/phosphatase"/>
</dbReference>
<name>A0A1H8BAE4_STRJI</name>
<evidence type="ECO:0000313" key="3">
    <source>
        <dbReference type="Proteomes" id="UP000183015"/>
    </source>
</evidence>
<feature type="domain" description="Endonuclease/exonuclease/phosphatase" evidence="1">
    <location>
        <begin position="10"/>
        <end position="269"/>
    </location>
</feature>
<accession>A0A1H8BAE4</accession>
<keyword evidence="2" id="KW-0269">Exonuclease</keyword>
<reference evidence="3" key="1">
    <citation type="submission" date="2016-10" db="EMBL/GenBank/DDBJ databases">
        <authorList>
            <person name="Varghese N."/>
        </authorList>
    </citation>
    <scope>NUCLEOTIDE SEQUENCE [LARGE SCALE GENOMIC DNA]</scope>
    <source>
        <strain evidence="3">DSM 45096 / BCRC 16803 / CGMCC 4.1857 / CIP 109030 / JCM 12277 / KCTC 19219 / NBRC 100920 / 33214</strain>
    </source>
</reference>
<dbReference type="OrthoDB" id="4173346at2"/>
<dbReference type="GO" id="GO:0004527">
    <property type="term" value="F:exonuclease activity"/>
    <property type="evidence" value="ECO:0007669"/>
    <property type="project" value="UniProtKB-KW"/>
</dbReference>
<dbReference type="Gene3D" id="3.60.10.10">
    <property type="entry name" value="Endonuclease/exonuclease/phosphatase"/>
    <property type="match status" value="1"/>
</dbReference>
<gene>
    <name evidence="2" type="ORF">SAMN05414137_15910</name>
</gene>
<dbReference type="Proteomes" id="UP000183015">
    <property type="component" value="Unassembled WGS sequence"/>
</dbReference>
<dbReference type="Pfam" id="PF03372">
    <property type="entry name" value="Exo_endo_phos"/>
    <property type="match status" value="1"/>
</dbReference>
<dbReference type="InterPro" id="IPR036691">
    <property type="entry name" value="Endo/exonu/phosph_ase_sf"/>
</dbReference>
<keyword evidence="2" id="KW-0540">Nuclease</keyword>